<dbReference type="PANTHER" id="PTHR34308">
    <property type="entry name" value="COBALAMIN BIOSYNTHESIS PROTEIN CBIB"/>
    <property type="match status" value="1"/>
</dbReference>
<evidence type="ECO:0000256" key="7">
    <source>
        <dbReference type="ARBA" id="ARBA00022989"/>
    </source>
</evidence>
<feature type="transmembrane region" description="Helical" evidence="9">
    <location>
        <begin position="299"/>
        <end position="315"/>
    </location>
</feature>
<dbReference type="EMBL" id="AHCF02000013">
    <property type="protein sequence ID" value="ERG61499.1"/>
    <property type="molecule type" value="Genomic_DNA"/>
</dbReference>
<evidence type="ECO:0000256" key="1">
    <source>
        <dbReference type="ARBA" id="ARBA00004651"/>
    </source>
</evidence>
<keyword evidence="4" id="KW-1003">Cell membrane</keyword>
<evidence type="ECO:0000256" key="8">
    <source>
        <dbReference type="ARBA" id="ARBA00023136"/>
    </source>
</evidence>
<keyword evidence="8 9" id="KW-0472">Membrane</keyword>
<reference evidence="10" key="2">
    <citation type="submission" date="2013-04" db="EMBL/GenBank/DDBJ databases">
        <title>Genome sequence of Pseudoalteromonas undina.</title>
        <authorList>
            <person name="Xie B.-B."/>
            <person name="Rong J.-C."/>
            <person name="Qin Q.-L."/>
            <person name="Shu Y.-L."/>
            <person name="Zhang Y.-Z."/>
        </authorList>
    </citation>
    <scope>NUCLEOTIDE SEQUENCE</scope>
    <source>
        <strain evidence="10">NCIMB 2128</strain>
    </source>
</reference>
<protein>
    <submittedName>
        <fullName evidence="10">Cobalamin biosynthesis protein</fullName>
    </submittedName>
</protein>
<evidence type="ECO:0000313" key="10">
    <source>
        <dbReference type="EMBL" id="ERG61499.1"/>
    </source>
</evidence>
<name>A0ABN0NIZ9_9GAMM</name>
<comment type="similarity">
    <text evidence="3">Belongs to the CobD/CbiB family.</text>
</comment>
<dbReference type="Proteomes" id="UP000016534">
    <property type="component" value="Unassembled WGS sequence"/>
</dbReference>
<evidence type="ECO:0000256" key="3">
    <source>
        <dbReference type="ARBA" id="ARBA00006263"/>
    </source>
</evidence>
<dbReference type="Pfam" id="PF03186">
    <property type="entry name" value="CobD_Cbib"/>
    <property type="match status" value="1"/>
</dbReference>
<feature type="transmembrane region" description="Helical" evidence="9">
    <location>
        <begin position="159"/>
        <end position="183"/>
    </location>
</feature>
<keyword evidence="6 9" id="KW-0812">Transmembrane</keyword>
<evidence type="ECO:0000256" key="4">
    <source>
        <dbReference type="ARBA" id="ARBA00022475"/>
    </source>
</evidence>
<feature type="transmembrane region" description="Helical" evidence="9">
    <location>
        <begin position="246"/>
        <end position="267"/>
    </location>
</feature>
<keyword evidence="11" id="KW-1185">Reference proteome</keyword>
<reference evidence="10" key="1">
    <citation type="journal article" date="2012" name="J. Bacteriol.">
        <title>Genome sequences of type strains of seven species of the marine bacterium Pseudoalteromonas.</title>
        <authorList>
            <person name="Xie B.B."/>
            <person name="Shu Y.L."/>
            <person name="Qin Q.L."/>
            <person name="Rong J.C."/>
            <person name="Zhang X.Y."/>
            <person name="Chen X.L."/>
            <person name="Shi M."/>
            <person name="He H.L."/>
            <person name="Zhou B.C."/>
            <person name="Zhang Y.Z."/>
        </authorList>
    </citation>
    <scope>NUCLEOTIDE SEQUENCE [LARGE SCALE GENOMIC DNA]</scope>
    <source>
        <strain evidence="10">NCIMB 2128</strain>
    </source>
</reference>
<feature type="transmembrane region" description="Helical" evidence="9">
    <location>
        <begin position="203"/>
        <end position="225"/>
    </location>
</feature>
<sequence>MLNNIVQNHLDFIVFICALLAERFLPLVSWYHPNHILSAIFKAIGQRVYKKTDSKQYHYLAASLASTLVLTVIMIIVVLLLEFAFYPELLSGLILYLCLESSSINKKAIRIAKLTKKNQKSTARELLKPLVAREVKALSNPGIIKAVMESVILRTARHYFVVIFIFLLVGPIATLAYRLLTLIQQAWRTDIAPDSSFLTPLKLILFIIEYIPIRLLALTIASLKASKKSMHYIKHYGRHFYQKNTGWLLSVCSASLGVQLGGPAIYIEQRFNKMRVGVERLPSADDVPKLLNTLNQARFFWLLIIISVEIIRAVLTF</sequence>
<gene>
    <name evidence="10" type="ORF">PUND_06202</name>
</gene>
<feature type="transmembrane region" description="Helical" evidence="9">
    <location>
        <begin position="57"/>
        <end position="77"/>
    </location>
</feature>
<evidence type="ECO:0000256" key="5">
    <source>
        <dbReference type="ARBA" id="ARBA00022573"/>
    </source>
</evidence>
<keyword evidence="5" id="KW-0169">Cobalamin biosynthesis</keyword>
<dbReference type="InterPro" id="IPR004485">
    <property type="entry name" value="Cobalamin_biosynth_CobD/CbiB"/>
</dbReference>
<keyword evidence="7 9" id="KW-1133">Transmembrane helix</keyword>
<organism evidence="10 11">
    <name type="scientific">Pseudoalteromonas undina</name>
    <dbReference type="NCBI Taxonomy" id="43660"/>
    <lineage>
        <taxon>Bacteria</taxon>
        <taxon>Pseudomonadati</taxon>
        <taxon>Pseudomonadota</taxon>
        <taxon>Gammaproteobacteria</taxon>
        <taxon>Alteromonadales</taxon>
        <taxon>Pseudoalteromonadaceae</taxon>
        <taxon>Pseudoalteromonas</taxon>
    </lineage>
</organism>
<dbReference type="PANTHER" id="PTHR34308:SF1">
    <property type="entry name" value="COBALAMIN BIOSYNTHESIS PROTEIN CBIB"/>
    <property type="match status" value="1"/>
</dbReference>
<comment type="subcellular location">
    <subcellularLocation>
        <location evidence="1">Cell membrane</location>
        <topology evidence="1">Multi-pass membrane protein</topology>
    </subcellularLocation>
</comment>
<comment type="caution">
    <text evidence="10">The sequence shown here is derived from an EMBL/GenBank/DDBJ whole genome shotgun (WGS) entry which is preliminary data.</text>
</comment>
<proteinExistence type="inferred from homology"/>
<evidence type="ECO:0000313" key="11">
    <source>
        <dbReference type="Proteomes" id="UP000016534"/>
    </source>
</evidence>
<comment type="pathway">
    <text evidence="2">Cofactor biosynthesis; adenosylcobalamin biosynthesis.</text>
</comment>
<feature type="transmembrane region" description="Helical" evidence="9">
    <location>
        <begin position="83"/>
        <end position="99"/>
    </location>
</feature>
<evidence type="ECO:0000256" key="2">
    <source>
        <dbReference type="ARBA" id="ARBA00004953"/>
    </source>
</evidence>
<evidence type="ECO:0000256" key="6">
    <source>
        <dbReference type="ARBA" id="ARBA00022692"/>
    </source>
</evidence>
<accession>A0ABN0NIZ9</accession>
<evidence type="ECO:0000256" key="9">
    <source>
        <dbReference type="SAM" id="Phobius"/>
    </source>
</evidence>